<dbReference type="Proteomes" id="UP001519460">
    <property type="component" value="Unassembled WGS sequence"/>
</dbReference>
<dbReference type="InterPro" id="IPR001304">
    <property type="entry name" value="C-type_lectin-like"/>
</dbReference>
<proteinExistence type="predicted"/>
<reference evidence="4 5" key="1">
    <citation type="journal article" date="2023" name="Sci. Data">
        <title>Genome assembly of the Korean intertidal mud-creeper Batillaria attramentaria.</title>
        <authorList>
            <person name="Patra A.K."/>
            <person name="Ho P.T."/>
            <person name="Jun S."/>
            <person name="Lee S.J."/>
            <person name="Kim Y."/>
            <person name="Won Y.J."/>
        </authorList>
    </citation>
    <scope>NUCLEOTIDE SEQUENCE [LARGE SCALE GENOMIC DNA]</scope>
    <source>
        <strain evidence="4">Wonlab-2016</strain>
    </source>
</reference>
<dbReference type="InterPro" id="IPR016187">
    <property type="entry name" value="CTDL_fold"/>
</dbReference>
<keyword evidence="1" id="KW-1015">Disulfide bond</keyword>
<evidence type="ECO:0000313" key="4">
    <source>
        <dbReference type="EMBL" id="KAK7483079.1"/>
    </source>
</evidence>
<dbReference type="InterPro" id="IPR018378">
    <property type="entry name" value="C-type_lectin_CS"/>
</dbReference>
<dbReference type="Gene3D" id="3.10.100.10">
    <property type="entry name" value="Mannose-Binding Protein A, subunit A"/>
    <property type="match status" value="1"/>
</dbReference>
<comment type="caution">
    <text evidence="4">The sequence shown here is derived from an EMBL/GenBank/DDBJ whole genome shotgun (WGS) entry which is preliminary data.</text>
</comment>
<dbReference type="Pfam" id="PF00059">
    <property type="entry name" value="Lectin_C"/>
    <property type="match status" value="1"/>
</dbReference>
<dbReference type="EMBL" id="JACVVK020000233">
    <property type="protein sequence ID" value="KAK7483079.1"/>
    <property type="molecule type" value="Genomic_DNA"/>
</dbReference>
<accession>A0ABD0K767</accession>
<evidence type="ECO:0000313" key="5">
    <source>
        <dbReference type="Proteomes" id="UP001519460"/>
    </source>
</evidence>
<organism evidence="4 5">
    <name type="scientific">Batillaria attramentaria</name>
    <dbReference type="NCBI Taxonomy" id="370345"/>
    <lineage>
        <taxon>Eukaryota</taxon>
        <taxon>Metazoa</taxon>
        <taxon>Spiralia</taxon>
        <taxon>Lophotrochozoa</taxon>
        <taxon>Mollusca</taxon>
        <taxon>Gastropoda</taxon>
        <taxon>Caenogastropoda</taxon>
        <taxon>Sorbeoconcha</taxon>
        <taxon>Cerithioidea</taxon>
        <taxon>Batillariidae</taxon>
        <taxon>Batillaria</taxon>
    </lineage>
</organism>
<keyword evidence="2" id="KW-0732">Signal</keyword>
<feature type="domain" description="C-type lectin" evidence="3">
    <location>
        <begin position="81"/>
        <end position="203"/>
    </location>
</feature>
<dbReference type="PROSITE" id="PS00615">
    <property type="entry name" value="C_TYPE_LECTIN_1"/>
    <property type="match status" value="1"/>
</dbReference>
<evidence type="ECO:0000256" key="1">
    <source>
        <dbReference type="ARBA" id="ARBA00023157"/>
    </source>
</evidence>
<feature type="chain" id="PRO_5044833245" description="C-type lectin domain-containing protein" evidence="2">
    <location>
        <begin position="22"/>
        <end position="216"/>
    </location>
</feature>
<protein>
    <recommendedName>
        <fullName evidence="3">C-type lectin domain-containing protein</fullName>
    </recommendedName>
</protein>
<dbReference type="InterPro" id="IPR050111">
    <property type="entry name" value="C-type_lectin/snaclec_domain"/>
</dbReference>
<gene>
    <name evidence="4" type="ORF">BaRGS_00025647</name>
</gene>
<feature type="signal peptide" evidence="2">
    <location>
        <begin position="1"/>
        <end position="21"/>
    </location>
</feature>
<dbReference type="SUPFAM" id="SSF56436">
    <property type="entry name" value="C-type lectin-like"/>
    <property type="match status" value="1"/>
</dbReference>
<keyword evidence="5" id="KW-1185">Reference proteome</keyword>
<sequence>MFRCIVWILSLATFALYGTSGHVVVPMTNEQLTEEVHKLEDLLKDLPGEVDELKTAVESVVERLDDVHPAVTRCPDGWIRFQSSCYGVGTEEVTWGAAQEICGRFGGGLVEIDNSAENEFVKELARSRGYDVLWMGATDAFSDGHWVWASSGRVVSEGFTDWYPGQQTGNDGGSQDCVATWRTCSDYRWCDGNCNDTHRFVCETRFLSFFPNDFIC</sequence>
<dbReference type="PROSITE" id="PS50041">
    <property type="entry name" value="C_TYPE_LECTIN_2"/>
    <property type="match status" value="1"/>
</dbReference>
<dbReference type="CDD" id="cd00037">
    <property type="entry name" value="CLECT"/>
    <property type="match status" value="1"/>
</dbReference>
<evidence type="ECO:0000259" key="3">
    <source>
        <dbReference type="PROSITE" id="PS50041"/>
    </source>
</evidence>
<dbReference type="PANTHER" id="PTHR22803">
    <property type="entry name" value="MANNOSE, PHOSPHOLIPASE, LECTIN RECEPTOR RELATED"/>
    <property type="match status" value="1"/>
</dbReference>
<dbReference type="SMART" id="SM00034">
    <property type="entry name" value="CLECT"/>
    <property type="match status" value="1"/>
</dbReference>
<dbReference type="InterPro" id="IPR016186">
    <property type="entry name" value="C-type_lectin-like/link_sf"/>
</dbReference>
<dbReference type="AlphaFoldDB" id="A0ABD0K767"/>
<name>A0ABD0K767_9CAEN</name>
<evidence type="ECO:0000256" key="2">
    <source>
        <dbReference type="SAM" id="SignalP"/>
    </source>
</evidence>